<comment type="caution">
    <text evidence="2">The sequence shown here is derived from an EMBL/GenBank/DDBJ whole genome shotgun (WGS) entry which is preliminary data.</text>
</comment>
<evidence type="ECO:0008006" key="4">
    <source>
        <dbReference type="Google" id="ProtNLM"/>
    </source>
</evidence>
<name>A0ABV0UBU7_9TELE</name>
<proteinExistence type="predicted"/>
<evidence type="ECO:0000256" key="1">
    <source>
        <dbReference type="SAM" id="SignalP"/>
    </source>
</evidence>
<evidence type="ECO:0000313" key="3">
    <source>
        <dbReference type="Proteomes" id="UP001482620"/>
    </source>
</evidence>
<reference evidence="2 3" key="1">
    <citation type="submission" date="2021-06" db="EMBL/GenBank/DDBJ databases">
        <authorList>
            <person name="Palmer J.M."/>
        </authorList>
    </citation>
    <scope>NUCLEOTIDE SEQUENCE [LARGE SCALE GENOMIC DNA]</scope>
    <source>
        <strain evidence="3">if_2019</strain>
        <tissue evidence="2">Muscle</tissue>
    </source>
</reference>
<feature type="chain" id="PRO_5046670818" description="Secreted protein" evidence="1">
    <location>
        <begin position="16"/>
        <end position="102"/>
    </location>
</feature>
<feature type="signal peptide" evidence="1">
    <location>
        <begin position="1"/>
        <end position="15"/>
    </location>
</feature>
<dbReference type="EMBL" id="JAHRIQ010062607">
    <property type="protein sequence ID" value="MEQ2241970.1"/>
    <property type="molecule type" value="Genomic_DNA"/>
</dbReference>
<keyword evidence="3" id="KW-1185">Reference proteome</keyword>
<organism evidence="2 3">
    <name type="scientific">Ilyodon furcidens</name>
    <name type="common">goldbreast splitfin</name>
    <dbReference type="NCBI Taxonomy" id="33524"/>
    <lineage>
        <taxon>Eukaryota</taxon>
        <taxon>Metazoa</taxon>
        <taxon>Chordata</taxon>
        <taxon>Craniata</taxon>
        <taxon>Vertebrata</taxon>
        <taxon>Euteleostomi</taxon>
        <taxon>Actinopterygii</taxon>
        <taxon>Neopterygii</taxon>
        <taxon>Teleostei</taxon>
        <taxon>Neoteleostei</taxon>
        <taxon>Acanthomorphata</taxon>
        <taxon>Ovalentaria</taxon>
        <taxon>Atherinomorphae</taxon>
        <taxon>Cyprinodontiformes</taxon>
        <taxon>Goodeidae</taxon>
        <taxon>Ilyodon</taxon>
    </lineage>
</organism>
<accession>A0ABV0UBU7</accession>
<keyword evidence="1" id="KW-0732">Signal</keyword>
<evidence type="ECO:0000313" key="2">
    <source>
        <dbReference type="EMBL" id="MEQ2241970.1"/>
    </source>
</evidence>
<sequence>MKVFMICRCLSLVLGFSSDPGALVHSFRYSFLPVYNAFCVPHLKVVPLVDRFLQLLSAHSCFGPHSLPQSAHQSMLYIHLSVRFVHAKPSLFIPASVTSCLL</sequence>
<protein>
    <recommendedName>
        <fullName evidence="4">Secreted protein</fullName>
    </recommendedName>
</protein>
<gene>
    <name evidence="2" type="ORF">ILYODFUR_030884</name>
</gene>
<dbReference type="Proteomes" id="UP001482620">
    <property type="component" value="Unassembled WGS sequence"/>
</dbReference>